<name>A0ABX6M5T2_9BURK</name>
<dbReference type="Proteomes" id="UP000503117">
    <property type="component" value="Chromosome"/>
</dbReference>
<evidence type="ECO:0000259" key="2">
    <source>
        <dbReference type="Pfam" id="PF13399"/>
    </source>
</evidence>
<keyword evidence="1" id="KW-0732">Signal</keyword>
<evidence type="ECO:0000313" key="4">
    <source>
        <dbReference type="Proteomes" id="UP000503117"/>
    </source>
</evidence>
<feature type="chain" id="PRO_5045697970" evidence="1">
    <location>
        <begin position="23"/>
        <end position="242"/>
    </location>
</feature>
<dbReference type="RefSeq" id="WP_169111353.1">
    <property type="nucleotide sequence ID" value="NZ_CP051684.1"/>
</dbReference>
<proteinExistence type="predicted"/>
<feature type="domain" description="LytR/CpsA/Psr regulator C-terminal" evidence="2">
    <location>
        <begin position="118"/>
        <end position="203"/>
    </location>
</feature>
<evidence type="ECO:0000256" key="1">
    <source>
        <dbReference type="SAM" id="SignalP"/>
    </source>
</evidence>
<dbReference type="Gene3D" id="3.30.70.2390">
    <property type="match status" value="1"/>
</dbReference>
<gene>
    <name evidence="3" type="ORF">HH213_05825</name>
</gene>
<accession>A0ABX6M5T2</accession>
<organism evidence="3 4">
    <name type="scientific">Duganella dendranthematis</name>
    <dbReference type="NCBI Taxonomy" id="2728021"/>
    <lineage>
        <taxon>Bacteria</taxon>
        <taxon>Pseudomonadati</taxon>
        <taxon>Pseudomonadota</taxon>
        <taxon>Betaproteobacteria</taxon>
        <taxon>Burkholderiales</taxon>
        <taxon>Oxalobacteraceae</taxon>
        <taxon>Telluria group</taxon>
        <taxon>Duganella</taxon>
    </lineage>
</organism>
<evidence type="ECO:0000313" key="3">
    <source>
        <dbReference type="EMBL" id="QJD89662.1"/>
    </source>
</evidence>
<dbReference type="PROSITE" id="PS51257">
    <property type="entry name" value="PROKAR_LIPOPROTEIN"/>
    <property type="match status" value="1"/>
</dbReference>
<dbReference type="Pfam" id="PF13399">
    <property type="entry name" value="LytR_C"/>
    <property type="match status" value="1"/>
</dbReference>
<dbReference type="EMBL" id="CP051684">
    <property type="protein sequence ID" value="QJD89662.1"/>
    <property type="molecule type" value="Genomic_DNA"/>
</dbReference>
<protein>
    <submittedName>
        <fullName evidence="3">LytR C-terminal domain-containing protein</fullName>
    </submittedName>
</protein>
<dbReference type="InterPro" id="IPR027381">
    <property type="entry name" value="LytR/CpsA/Psr_C"/>
</dbReference>
<feature type="signal peptide" evidence="1">
    <location>
        <begin position="1"/>
        <end position="22"/>
    </location>
</feature>
<keyword evidence="4" id="KW-1185">Reference proteome</keyword>
<sequence length="242" mass="25224">MVRTNSLVTTAAAMLTGALLQACGQASLAVTPVLRIDDARAMLTQQRASALPRQPAPATVAPVSPISLAAQRATLPVTPSRMEIVQLGPNEYRLQYRQQPAAASPAATASAGQDTAAPLQIVNGNGVRGMGERVRALLARQGIAASRVVNQRGHYQRTTIIEYLPGQQQRAADVRTALNGHAVLLPARALPDGLALRLVLGRDHVARLSTLAALAAPAARLAATAPLLSALDAPALPSFNQE</sequence>
<reference evidence="3 4" key="1">
    <citation type="submission" date="2020-04" db="EMBL/GenBank/DDBJ databases">
        <title>Genome sequencing of novel species.</title>
        <authorList>
            <person name="Heo J."/>
            <person name="Kim S.-J."/>
            <person name="Kim J.-S."/>
            <person name="Hong S.-B."/>
            <person name="Kwon S.-W."/>
        </authorList>
    </citation>
    <scope>NUCLEOTIDE SEQUENCE [LARGE SCALE GENOMIC DNA]</scope>
    <source>
        <strain evidence="3 4">AF9R3</strain>
    </source>
</reference>